<dbReference type="SUPFAM" id="SSF55781">
    <property type="entry name" value="GAF domain-like"/>
    <property type="match status" value="1"/>
</dbReference>
<keyword evidence="1" id="KW-0805">Transcription regulation</keyword>
<feature type="domain" description="IclR-ED" evidence="5">
    <location>
        <begin position="66"/>
        <end position="248"/>
    </location>
</feature>
<sequence length="250" mass="26976">MSTQSVVNAIHVIEAISNFQPVGLSELARTLEQPKATVLRALRTLEELGWVEQSEAPASHWSLTYHAYAVAARTGMRQNIRDLALAPMSALQEETSETIHLCVPDARNMVVVERLDSSHTLRAFIALGTALQMHASGTGLAFLSASDPKFIDEYLSGPLEARTSSSLTSPAKIRDELQAIRERGYSINVDGRSEGITSLGAAICDRSGAPIGSVSISGPTSRITESHFEEYGESLVQTAKMITNRLSGTH</sequence>
<evidence type="ECO:0000259" key="4">
    <source>
        <dbReference type="PROSITE" id="PS51077"/>
    </source>
</evidence>
<gene>
    <name evidence="6" type="ORF">ANI01nite_03720</name>
</gene>
<dbReference type="InterPro" id="IPR014757">
    <property type="entry name" value="Tscrpt_reg_IclR_C"/>
</dbReference>
<dbReference type="Gene3D" id="1.10.10.10">
    <property type="entry name" value="Winged helix-like DNA-binding domain superfamily/Winged helix DNA-binding domain"/>
    <property type="match status" value="1"/>
</dbReference>
<accession>A0ABQ0RH87</accession>
<evidence type="ECO:0000259" key="5">
    <source>
        <dbReference type="PROSITE" id="PS51078"/>
    </source>
</evidence>
<dbReference type="PANTHER" id="PTHR30136:SF24">
    <property type="entry name" value="HTH-TYPE TRANSCRIPTIONAL REPRESSOR ALLR"/>
    <property type="match status" value="1"/>
</dbReference>
<dbReference type="Gene3D" id="3.30.450.40">
    <property type="match status" value="1"/>
</dbReference>
<dbReference type="Proteomes" id="UP000316242">
    <property type="component" value="Unassembled WGS sequence"/>
</dbReference>
<dbReference type="InterPro" id="IPR029016">
    <property type="entry name" value="GAF-like_dom_sf"/>
</dbReference>
<keyword evidence="3" id="KW-0804">Transcription</keyword>
<dbReference type="SUPFAM" id="SSF46785">
    <property type="entry name" value="Winged helix' DNA-binding domain"/>
    <property type="match status" value="1"/>
</dbReference>
<dbReference type="Pfam" id="PF01614">
    <property type="entry name" value="IclR_C"/>
    <property type="match status" value="1"/>
</dbReference>
<dbReference type="SMART" id="SM00346">
    <property type="entry name" value="HTH_ICLR"/>
    <property type="match status" value="1"/>
</dbReference>
<protein>
    <submittedName>
        <fullName evidence="6">IclR family transcriptional regulator</fullName>
    </submittedName>
</protein>
<dbReference type="RefSeq" id="WP_141355536.1">
    <property type="nucleotide sequence ID" value="NZ_BAAAWM010000001.1"/>
</dbReference>
<evidence type="ECO:0000256" key="3">
    <source>
        <dbReference type="ARBA" id="ARBA00023163"/>
    </source>
</evidence>
<comment type="caution">
    <text evidence="6">The sequence shown here is derived from an EMBL/GenBank/DDBJ whole genome shotgun (WGS) entry which is preliminary data.</text>
</comment>
<name>A0ABQ0RH87_GLUNI</name>
<dbReference type="EMBL" id="BJNE01000001">
    <property type="protein sequence ID" value="GEC11169.1"/>
    <property type="molecule type" value="Genomic_DNA"/>
</dbReference>
<dbReference type="InterPro" id="IPR005471">
    <property type="entry name" value="Tscrpt_reg_IclR_N"/>
</dbReference>
<dbReference type="PANTHER" id="PTHR30136">
    <property type="entry name" value="HELIX-TURN-HELIX TRANSCRIPTIONAL REGULATOR, ICLR FAMILY"/>
    <property type="match status" value="1"/>
</dbReference>
<keyword evidence="2" id="KW-0238">DNA-binding</keyword>
<feature type="domain" description="HTH iclR-type" evidence="4">
    <location>
        <begin position="3"/>
        <end position="65"/>
    </location>
</feature>
<dbReference type="InterPro" id="IPR036390">
    <property type="entry name" value="WH_DNA-bd_sf"/>
</dbReference>
<dbReference type="Pfam" id="PF09339">
    <property type="entry name" value="HTH_IclR"/>
    <property type="match status" value="1"/>
</dbReference>
<reference evidence="6 7" key="1">
    <citation type="submission" date="2019-06" db="EMBL/GenBank/DDBJ databases">
        <title>Whole genome shotgun sequence of Glutamicibacter nicotianae NBRC 14234.</title>
        <authorList>
            <person name="Hosoyama A."/>
            <person name="Uohara A."/>
            <person name="Ohji S."/>
            <person name="Ichikawa N."/>
        </authorList>
    </citation>
    <scope>NUCLEOTIDE SEQUENCE [LARGE SCALE GENOMIC DNA]</scope>
    <source>
        <strain evidence="6 7">NBRC 14234</strain>
    </source>
</reference>
<dbReference type="PROSITE" id="PS51078">
    <property type="entry name" value="ICLR_ED"/>
    <property type="match status" value="1"/>
</dbReference>
<evidence type="ECO:0000256" key="2">
    <source>
        <dbReference type="ARBA" id="ARBA00023125"/>
    </source>
</evidence>
<evidence type="ECO:0000313" key="7">
    <source>
        <dbReference type="Proteomes" id="UP000316242"/>
    </source>
</evidence>
<organism evidence="6 7">
    <name type="scientific">Glutamicibacter nicotianae</name>
    <name type="common">Arthrobacter nicotianae</name>
    <dbReference type="NCBI Taxonomy" id="37929"/>
    <lineage>
        <taxon>Bacteria</taxon>
        <taxon>Bacillati</taxon>
        <taxon>Actinomycetota</taxon>
        <taxon>Actinomycetes</taxon>
        <taxon>Micrococcales</taxon>
        <taxon>Micrococcaceae</taxon>
        <taxon>Glutamicibacter</taxon>
    </lineage>
</organism>
<keyword evidence="7" id="KW-1185">Reference proteome</keyword>
<evidence type="ECO:0000256" key="1">
    <source>
        <dbReference type="ARBA" id="ARBA00023015"/>
    </source>
</evidence>
<evidence type="ECO:0000313" key="6">
    <source>
        <dbReference type="EMBL" id="GEC11169.1"/>
    </source>
</evidence>
<dbReference type="InterPro" id="IPR050707">
    <property type="entry name" value="HTH_MetabolicPath_Reg"/>
</dbReference>
<proteinExistence type="predicted"/>
<dbReference type="InterPro" id="IPR036388">
    <property type="entry name" value="WH-like_DNA-bd_sf"/>
</dbReference>
<dbReference type="PROSITE" id="PS51077">
    <property type="entry name" value="HTH_ICLR"/>
    <property type="match status" value="1"/>
</dbReference>